<dbReference type="Pfam" id="PF08822">
    <property type="entry name" value="DUF1804"/>
    <property type="match status" value="1"/>
</dbReference>
<evidence type="ECO:0000313" key="2">
    <source>
        <dbReference type="Proteomes" id="UP000275348"/>
    </source>
</evidence>
<reference evidence="1 2" key="1">
    <citation type="submission" date="2018-10" db="EMBL/GenBank/DDBJ databases">
        <authorList>
            <person name="Chen X."/>
        </authorList>
    </citation>
    <scope>NUCLEOTIDE SEQUENCE [LARGE SCALE GENOMIC DNA]</scope>
    <source>
        <strain evidence="1 2">YIM 102668</strain>
    </source>
</reference>
<dbReference type="OrthoDB" id="961372at2"/>
<dbReference type="AlphaFoldDB" id="A0A3L9M718"/>
<name>A0A3L9M718_9FLAO</name>
<dbReference type="Proteomes" id="UP000275348">
    <property type="component" value="Unassembled WGS sequence"/>
</dbReference>
<organism evidence="1 2">
    <name type="scientific">Faecalibacter macacae</name>
    <dbReference type="NCBI Taxonomy" id="1859289"/>
    <lineage>
        <taxon>Bacteria</taxon>
        <taxon>Pseudomonadati</taxon>
        <taxon>Bacteroidota</taxon>
        <taxon>Flavobacteriia</taxon>
        <taxon>Flavobacteriales</taxon>
        <taxon>Weeksellaceae</taxon>
        <taxon>Faecalibacter</taxon>
    </lineage>
</organism>
<evidence type="ECO:0000313" key="1">
    <source>
        <dbReference type="EMBL" id="RLZ08591.1"/>
    </source>
</evidence>
<gene>
    <name evidence="1" type="ORF">EAH69_09765</name>
</gene>
<accession>A0A3L9M718</accession>
<dbReference type="RefSeq" id="WP_121935021.1">
    <property type="nucleotide sequence ID" value="NZ_RDOJ01000013.1"/>
</dbReference>
<dbReference type="InterPro" id="IPR014926">
    <property type="entry name" value="Phage_D3112_Orf24"/>
</dbReference>
<dbReference type="EMBL" id="RDOJ01000013">
    <property type="protein sequence ID" value="RLZ08591.1"/>
    <property type="molecule type" value="Genomic_DNA"/>
</dbReference>
<comment type="caution">
    <text evidence="1">The sequence shown here is derived from an EMBL/GenBank/DDBJ whole genome shotgun (WGS) entry which is preliminary data.</text>
</comment>
<keyword evidence="2" id="KW-1185">Reference proteome</keyword>
<protein>
    <submittedName>
        <fullName evidence="1">DUF1804 family protein</fullName>
    </submittedName>
</protein>
<sequence>MAKDKERQIAQDYFVNQGLSAKQIAEKGLATEKTIGNWIKKGNWKKLRDAKMNSTSNRLDRINEVTDQLAEQRLQLFKEIEEAKEKGDQKLAMDLQRQAVQIDDSISKWNKRAENVDKENRISLSVYLEVMEDIFNHLQMHNSELFLKTIDFQEEHINTISNRL</sequence>
<proteinExistence type="predicted"/>